<feature type="transmembrane region" description="Helical" evidence="1">
    <location>
        <begin position="37"/>
        <end position="56"/>
    </location>
</feature>
<organism evidence="2">
    <name type="scientific">Plesiomonas shigelloides</name>
    <name type="common">Aeromonas shigelloides</name>
    <dbReference type="NCBI Taxonomy" id="703"/>
    <lineage>
        <taxon>Bacteria</taxon>
        <taxon>Pseudomonadati</taxon>
        <taxon>Pseudomonadota</taxon>
        <taxon>Gammaproteobacteria</taxon>
        <taxon>Enterobacterales</taxon>
        <taxon>Enterobacteriaceae</taxon>
        <taxon>Plesiomonas</taxon>
    </lineage>
</organism>
<feature type="transmembrane region" description="Helical" evidence="1">
    <location>
        <begin position="237"/>
        <end position="257"/>
    </location>
</feature>
<proteinExistence type="predicted"/>
<feature type="transmembrane region" description="Helical" evidence="1">
    <location>
        <begin position="183"/>
        <end position="199"/>
    </location>
</feature>
<evidence type="ECO:0000313" key="2">
    <source>
        <dbReference type="EMBL" id="QCH03115.1"/>
    </source>
</evidence>
<name>A0A4D6U7B3_PLESH</name>
<reference evidence="2" key="1">
    <citation type="journal article" date="2019" name="Front. Microbiol.">
        <title>O-Antigen Gene Clusters of Plesiomonas shigelloides Serogroups and Its Application in Development of a Molecular Serotyping Scheme.</title>
        <authorList>
            <person name="Xi D."/>
            <person name="Wang X."/>
            <person name="Ning K."/>
            <person name="Liu Q."/>
            <person name="Jing F."/>
            <person name="Guo X."/>
            <person name="Cao B."/>
        </authorList>
    </citation>
    <scope>NUCLEOTIDE SEQUENCE</scope>
    <source>
        <strain evidence="2">O2H1a1c</strain>
    </source>
</reference>
<keyword evidence="1" id="KW-0812">Transmembrane</keyword>
<evidence type="ECO:0008006" key="3">
    <source>
        <dbReference type="Google" id="ProtNLM"/>
    </source>
</evidence>
<feature type="transmembrane region" description="Helical" evidence="1">
    <location>
        <begin position="62"/>
        <end position="80"/>
    </location>
</feature>
<sequence>MEGVILWIGSFLITCLFLCNAWLCAKFIGFWLNPASIISSFWFIVIVIPLFIGFYAPVNPLAILFILIWVIVFTLPIYMFDWRYAVYKNKVKINFIFLFESRFIVCCFLFLVLVCLVSYFFDLLSQGFKVADFKSVISIASAYTNKRYSDELNITVFSKLAVFTSFPVVMLGGLIYGAKKRRTILFFSFLPSFFALFFQSAKGLLFVSAFLFIGGILVTSLFRSDFRLVKGRINKRIVMLGFVVILSVIVSFLSRGLDKLPVEQMIDGLIRYLTTYSSGHLFAFSDWFDYKIGYPHINKYHDIENGYSYGMYTFMSIFKLFGCGGNIPLGIYDEFYSYGDYIFMTNIYTIFRGMILDFGFLGSVLFSLFLGYCFTVSFYRLLVNQFPSFHITLFVFFIGAIYQSYIISSLSWLSLPVSIFFVSFVLYMAKNIYFLKFRMLMDNR</sequence>
<feature type="transmembrane region" description="Helical" evidence="1">
    <location>
        <begin position="309"/>
        <end position="331"/>
    </location>
</feature>
<feature type="transmembrane region" description="Helical" evidence="1">
    <location>
        <begin position="205"/>
        <end position="225"/>
    </location>
</feature>
<feature type="transmembrane region" description="Helical" evidence="1">
    <location>
        <begin position="413"/>
        <end position="435"/>
    </location>
</feature>
<dbReference type="EMBL" id="MK551179">
    <property type="protein sequence ID" value="QCH03115.1"/>
    <property type="molecule type" value="Genomic_DNA"/>
</dbReference>
<feature type="transmembrane region" description="Helical" evidence="1">
    <location>
        <begin position="6"/>
        <end position="25"/>
    </location>
</feature>
<feature type="transmembrane region" description="Helical" evidence="1">
    <location>
        <begin position="269"/>
        <end position="288"/>
    </location>
</feature>
<evidence type="ECO:0000256" key="1">
    <source>
        <dbReference type="SAM" id="Phobius"/>
    </source>
</evidence>
<keyword evidence="1" id="KW-1133">Transmembrane helix</keyword>
<dbReference type="AlphaFoldDB" id="A0A4D6U7B3"/>
<feature type="transmembrane region" description="Helical" evidence="1">
    <location>
        <begin position="351"/>
        <end position="374"/>
    </location>
</feature>
<feature type="transmembrane region" description="Helical" evidence="1">
    <location>
        <begin position="156"/>
        <end position="176"/>
    </location>
</feature>
<gene>
    <name evidence="2" type="primary">orf10</name>
</gene>
<dbReference type="NCBIfam" id="TIGR04370">
    <property type="entry name" value="glyco_rpt_poly"/>
    <property type="match status" value="1"/>
</dbReference>
<keyword evidence="1" id="KW-0472">Membrane</keyword>
<feature type="transmembrane region" description="Helical" evidence="1">
    <location>
        <begin position="101"/>
        <end position="121"/>
    </location>
</feature>
<dbReference type="RefSeq" id="WP_152117937.1">
    <property type="nucleotide sequence ID" value="NZ_WEKE01000065.1"/>
</dbReference>
<protein>
    <recommendedName>
        <fullName evidence="3">Oligosaccharide repeat unit polymerase</fullName>
    </recommendedName>
</protein>
<accession>A0A4D6U7B3</accession>
<feature type="transmembrane region" description="Helical" evidence="1">
    <location>
        <begin position="386"/>
        <end position="407"/>
    </location>
</feature>